<keyword evidence="2" id="KW-0720">Serine protease</keyword>
<dbReference type="PROSITE" id="PS00134">
    <property type="entry name" value="TRYPSIN_HIS"/>
    <property type="match status" value="1"/>
</dbReference>
<evidence type="ECO:0000256" key="1">
    <source>
        <dbReference type="ARBA" id="ARBA00023157"/>
    </source>
</evidence>
<evidence type="ECO:0000259" key="4">
    <source>
        <dbReference type="PROSITE" id="PS50240"/>
    </source>
</evidence>
<dbReference type="InterPro" id="IPR009003">
    <property type="entry name" value="Peptidase_S1_PA"/>
</dbReference>
<evidence type="ECO:0000256" key="2">
    <source>
        <dbReference type="RuleBase" id="RU363034"/>
    </source>
</evidence>
<keyword evidence="2" id="KW-0378">Hydrolase</keyword>
<dbReference type="PROSITE" id="PS50240">
    <property type="entry name" value="TRYPSIN_DOM"/>
    <property type="match status" value="1"/>
</dbReference>
<dbReference type="PRINTS" id="PR00722">
    <property type="entry name" value="CHYMOTRYPSIN"/>
</dbReference>
<dbReference type="GO" id="GO:0004252">
    <property type="term" value="F:serine-type endopeptidase activity"/>
    <property type="evidence" value="ECO:0007669"/>
    <property type="project" value="InterPro"/>
</dbReference>
<evidence type="ECO:0000256" key="3">
    <source>
        <dbReference type="SAM" id="MobiDB-lite"/>
    </source>
</evidence>
<name>A0A178K6U3_9GAMM</name>
<accession>A0A178K6U3</accession>
<dbReference type="GO" id="GO:0006508">
    <property type="term" value="P:proteolysis"/>
    <property type="evidence" value="ECO:0007669"/>
    <property type="project" value="UniProtKB-KW"/>
</dbReference>
<dbReference type="InterPro" id="IPR001314">
    <property type="entry name" value="Peptidase_S1A"/>
</dbReference>
<dbReference type="InterPro" id="IPR018114">
    <property type="entry name" value="TRYPSIN_HIS"/>
</dbReference>
<dbReference type="AlphaFoldDB" id="A0A178K6U3"/>
<sequence>MNGEKALKDLLPWQVMVYGKKEGTLCGGSVIADKWIVTAGHCVTDFTEAGNKAPLLSPGDLVFAGTTNPHTALGYLDERKAVKIKQLIVHDKYFAISFENDIALIEVDSSLYAKGSKRIVLANTKEMQADIDRSFKQHYVANQNSKATVIASGWGLYGSKTGMPDDLQVVKLAGIPDDQCKANKYPAEHFVCADSNRIDVKKDVCRGDSGGPLIWQDPSHTADSDKGLRLIGATSNGPLCSEKHHDRAIGNGLYTQISHHYQWIKDQTQLDFEKLPLPAYQYDPFKVVKDTPSVKPDPKKPDPEGNGGSIAFFSSLLLAIAAWRRRNF</sequence>
<dbReference type="CDD" id="cd00190">
    <property type="entry name" value="Tryp_SPc"/>
    <property type="match status" value="1"/>
</dbReference>
<dbReference type="Gene3D" id="2.40.10.10">
    <property type="entry name" value="Trypsin-like serine proteases"/>
    <property type="match status" value="1"/>
</dbReference>
<dbReference type="SUPFAM" id="SSF50494">
    <property type="entry name" value="Trypsin-like serine proteases"/>
    <property type="match status" value="1"/>
</dbReference>
<dbReference type="PROSITE" id="PS00135">
    <property type="entry name" value="TRYPSIN_SER"/>
    <property type="match status" value="1"/>
</dbReference>
<feature type="domain" description="Peptidase S1" evidence="4">
    <location>
        <begin position="1"/>
        <end position="269"/>
    </location>
</feature>
<dbReference type="InterPro" id="IPR051487">
    <property type="entry name" value="Ser/Thr_Proteases_Immune/Dev"/>
</dbReference>
<protein>
    <recommendedName>
        <fullName evidence="4">Peptidase S1 domain-containing protein</fullName>
    </recommendedName>
</protein>
<comment type="caution">
    <text evidence="5">The sequence shown here is derived from an EMBL/GenBank/DDBJ whole genome shotgun (WGS) entry which is preliminary data.</text>
</comment>
<dbReference type="STRING" id="858640.A3K86_15350"/>
<evidence type="ECO:0000313" key="5">
    <source>
        <dbReference type="EMBL" id="OAN13040.1"/>
    </source>
</evidence>
<proteinExistence type="predicted"/>
<dbReference type="InterPro" id="IPR033116">
    <property type="entry name" value="TRYPSIN_SER"/>
</dbReference>
<feature type="region of interest" description="Disordered" evidence="3">
    <location>
        <begin position="288"/>
        <end position="307"/>
    </location>
</feature>
<dbReference type="EMBL" id="LVHF01000029">
    <property type="protein sequence ID" value="OAN13040.1"/>
    <property type="molecule type" value="Genomic_DNA"/>
</dbReference>
<keyword evidence="2" id="KW-0645">Protease</keyword>
<organism evidence="5 6">
    <name type="scientific">Photobacterium jeanii</name>
    <dbReference type="NCBI Taxonomy" id="858640"/>
    <lineage>
        <taxon>Bacteria</taxon>
        <taxon>Pseudomonadati</taxon>
        <taxon>Pseudomonadota</taxon>
        <taxon>Gammaproteobacteria</taxon>
        <taxon>Vibrionales</taxon>
        <taxon>Vibrionaceae</taxon>
        <taxon>Photobacterium</taxon>
    </lineage>
</organism>
<dbReference type="PANTHER" id="PTHR24256">
    <property type="entry name" value="TRYPTASE-RELATED"/>
    <property type="match status" value="1"/>
</dbReference>
<evidence type="ECO:0000313" key="6">
    <source>
        <dbReference type="Proteomes" id="UP000078503"/>
    </source>
</evidence>
<dbReference type="NCBIfam" id="TIGR03501">
    <property type="entry name" value="GlyGly_CTERM"/>
    <property type="match status" value="1"/>
</dbReference>
<dbReference type="SMART" id="SM00020">
    <property type="entry name" value="Tryp_SPc"/>
    <property type="match status" value="1"/>
</dbReference>
<dbReference type="Proteomes" id="UP000078503">
    <property type="component" value="Unassembled WGS sequence"/>
</dbReference>
<keyword evidence="1" id="KW-1015">Disulfide bond</keyword>
<reference evidence="5 6" key="1">
    <citation type="submission" date="2016-03" db="EMBL/GenBank/DDBJ databases">
        <title>Photobacterium proteolyticum sp. nov. a protease producing bacterium isolated from ocean sediments of Laizhou Bay.</title>
        <authorList>
            <person name="Li Y."/>
        </authorList>
    </citation>
    <scope>NUCLEOTIDE SEQUENCE [LARGE SCALE GENOMIC DNA]</scope>
    <source>
        <strain evidence="5 6">R-40508</strain>
    </source>
</reference>
<dbReference type="Pfam" id="PF00089">
    <property type="entry name" value="Trypsin"/>
    <property type="match status" value="1"/>
</dbReference>
<gene>
    <name evidence="5" type="ORF">A3K86_15350</name>
</gene>
<dbReference type="InterPro" id="IPR001254">
    <property type="entry name" value="Trypsin_dom"/>
</dbReference>
<keyword evidence="6" id="KW-1185">Reference proteome</keyword>
<dbReference type="InterPro" id="IPR020008">
    <property type="entry name" value="GlyGly_CTERM"/>
</dbReference>
<dbReference type="InterPro" id="IPR043504">
    <property type="entry name" value="Peptidase_S1_PA_chymotrypsin"/>
</dbReference>